<dbReference type="CDD" id="cd03214">
    <property type="entry name" value="ABC_Iron-Siderophores_B12_Hemin"/>
    <property type="match status" value="1"/>
</dbReference>
<dbReference type="GO" id="GO:0005886">
    <property type="term" value="C:plasma membrane"/>
    <property type="evidence" value="ECO:0007669"/>
    <property type="project" value="UniProtKB-SubCell"/>
</dbReference>
<dbReference type="PANTHER" id="PTHR42771:SF4">
    <property type="entry name" value="IRON(3+)-HYDROXAMATE IMPORT ATP-BINDING PROTEIN FHUC"/>
    <property type="match status" value="1"/>
</dbReference>
<dbReference type="GO" id="GO:0005524">
    <property type="term" value="F:ATP binding"/>
    <property type="evidence" value="ECO:0007669"/>
    <property type="project" value="UniProtKB-KW"/>
</dbReference>
<sequence length="239" mass="27309">MDIQVKKGEITTIIGPNGSGKSTVLKALTRLLKYRKGIVRLDSRDLLQFEAKELARRVGVLPQRHSAPPDFKVKDLVGYGRMPYQKWYSKNSAEDEKVIDWALKVTGTWELREKSINQCSGGESQRVWIATVLTQQPEILFLDEPTTYLDISHQLETMRLVRRLNRESGIGVVMVLHDLSQALEVSDRIVVIKEGRKYSEGTPDEVITSRMMKEVYDVDCEILHIPGRKNPLIAYREIS</sequence>
<keyword evidence="9" id="KW-0472">Membrane</keyword>
<keyword evidence="7" id="KW-0408">Iron</keyword>
<dbReference type="InterPro" id="IPR051535">
    <property type="entry name" value="Siderophore_ABC-ATPase"/>
</dbReference>
<evidence type="ECO:0000256" key="6">
    <source>
        <dbReference type="ARBA" id="ARBA00022840"/>
    </source>
</evidence>
<evidence type="ECO:0000256" key="3">
    <source>
        <dbReference type="ARBA" id="ARBA00022475"/>
    </source>
</evidence>
<organism evidence="11 12">
    <name type="scientific">Candidatus Merdivicinus excrementipullorum</name>
    <dbReference type="NCBI Taxonomy" id="2840867"/>
    <lineage>
        <taxon>Bacteria</taxon>
        <taxon>Bacillati</taxon>
        <taxon>Bacillota</taxon>
        <taxon>Clostridia</taxon>
        <taxon>Eubacteriales</taxon>
        <taxon>Oscillospiraceae</taxon>
        <taxon>Oscillospiraceae incertae sedis</taxon>
        <taxon>Candidatus Merdivicinus</taxon>
    </lineage>
</organism>
<dbReference type="SUPFAM" id="SSF52540">
    <property type="entry name" value="P-loop containing nucleoside triphosphate hydrolases"/>
    <property type="match status" value="1"/>
</dbReference>
<evidence type="ECO:0000256" key="5">
    <source>
        <dbReference type="ARBA" id="ARBA00022741"/>
    </source>
</evidence>
<evidence type="ECO:0000313" key="12">
    <source>
        <dbReference type="Proteomes" id="UP000824002"/>
    </source>
</evidence>
<keyword evidence="5" id="KW-0547">Nucleotide-binding</keyword>
<dbReference type="GO" id="GO:0016887">
    <property type="term" value="F:ATP hydrolysis activity"/>
    <property type="evidence" value="ECO:0007669"/>
    <property type="project" value="InterPro"/>
</dbReference>
<comment type="caution">
    <text evidence="11">The sequence shown here is derived from an EMBL/GenBank/DDBJ whole genome shotgun (WGS) entry which is preliminary data.</text>
</comment>
<evidence type="ECO:0000256" key="2">
    <source>
        <dbReference type="ARBA" id="ARBA00022448"/>
    </source>
</evidence>
<dbReference type="InterPro" id="IPR017871">
    <property type="entry name" value="ABC_transporter-like_CS"/>
</dbReference>
<name>A0A9D1FPQ1_9FIRM</name>
<dbReference type="Gene3D" id="3.40.50.300">
    <property type="entry name" value="P-loop containing nucleotide triphosphate hydrolases"/>
    <property type="match status" value="1"/>
</dbReference>
<dbReference type="PANTHER" id="PTHR42771">
    <property type="entry name" value="IRON(3+)-HYDROXAMATE IMPORT ATP-BINDING PROTEIN FHUC"/>
    <property type="match status" value="1"/>
</dbReference>
<evidence type="ECO:0000256" key="8">
    <source>
        <dbReference type="ARBA" id="ARBA00023065"/>
    </source>
</evidence>
<evidence type="ECO:0000259" key="10">
    <source>
        <dbReference type="PROSITE" id="PS50893"/>
    </source>
</evidence>
<dbReference type="PROSITE" id="PS00211">
    <property type="entry name" value="ABC_TRANSPORTER_1"/>
    <property type="match status" value="1"/>
</dbReference>
<dbReference type="Proteomes" id="UP000824002">
    <property type="component" value="Unassembled WGS sequence"/>
</dbReference>
<feature type="domain" description="ABC transporter" evidence="10">
    <location>
        <begin position="1"/>
        <end position="219"/>
    </location>
</feature>
<dbReference type="EMBL" id="DVJP01000083">
    <property type="protein sequence ID" value="HIS77696.1"/>
    <property type="molecule type" value="Genomic_DNA"/>
</dbReference>
<dbReference type="InterPro" id="IPR003593">
    <property type="entry name" value="AAA+_ATPase"/>
</dbReference>
<evidence type="ECO:0000256" key="1">
    <source>
        <dbReference type="ARBA" id="ARBA00004202"/>
    </source>
</evidence>
<dbReference type="Pfam" id="PF00005">
    <property type="entry name" value="ABC_tran"/>
    <property type="match status" value="1"/>
</dbReference>
<dbReference type="AlphaFoldDB" id="A0A9D1FPQ1"/>
<dbReference type="PROSITE" id="PS50893">
    <property type="entry name" value="ABC_TRANSPORTER_2"/>
    <property type="match status" value="1"/>
</dbReference>
<accession>A0A9D1FPQ1</accession>
<proteinExistence type="predicted"/>
<gene>
    <name evidence="11" type="ORF">IAB51_13010</name>
</gene>
<keyword evidence="4" id="KW-0410">Iron transport</keyword>
<evidence type="ECO:0000256" key="4">
    <source>
        <dbReference type="ARBA" id="ARBA00022496"/>
    </source>
</evidence>
<dbReference type="SMART" id="SM00382">
    <property type="entry name" value="AAA"/>
    <property type="match status" value="1"/>
</dbReference>
<protein>
    <submittedName>
        <fullName evidence="11">ABC transporter ATP-binding protein</fullName>
    </submittedName>
</protein>
<keyword evidence="6 11" id="KW-0067">ATP-binding</keyword>
<dbReference type="InterPro" id="IPR003439">
    <property type="entry name" value="ABC_transporter-like_ATP-bd"/>
</dbReference>
<keyword evidence="2" id="KW-0813">Transport</keyword>
<keyword evidence="3" id="KW-1003">Cell membrane</keyword>
<reference evidence="11" key="2">
    <citation type="journal article" date="2021" name="PeerJ">
        <title>Extensive microbial diversity within the chicken gut microbiome revealed by metagenomics and culture.</title>
        <authorList>
            <person name="Gilroy R."/>
            <person name="Ravi A."/>
            <person name="Getino M."/>
            <person name="Pursley I."/>
            <person name="Horton D.L."/>
            <person name="Alikhan N.F."/>
            <person name="Baker D."/>
            <person name="Gharbi K."/>
            <person name="Hall N."/>
            <person name="Watson M."/>
            <person name="Adriaenssens E.M."/>
            <person name="Foster-Nyarko E."/>
            <person name="Jarju S."/>
            <person name="Secka A."/>
            <person name="Antonio M."/>
            <person name="Oren A."/>
            <person name="Chaudhuri R.R."/>
            <person name="La Ragione R."/>
            <person name="Hildebrand F."/>
            <person name="Pallen M.J."/>
        </authorList>
    </citation>
    <scope>NUCLEOTIDE SEQUENCE</scope>
    <source>
        <strain evidence="11">CHK199-13235</strain>
    </source>
</reference>
<comment type="subcellular location">
    <subcellularLocation>
        <location evidence="1">Cell membrane</location>
        <topology evidence="1">Peripheral membrane protein</topology>
    </subcellularLocation>
</comment>
<dbReference type="InterPro" id="IPR027417">
    <property type="entry name" value="P-loop_NTPase"/>
</dbReference>
<evidence type="ECO:0000256" key="9">
    <source>
        <dbReference type="ARBA" id="ARBA00023136"/>
    </source>
</evidence>
<dbReference type="GO" id="GO:0006826">
    <property type="term" value="P:iron ion transport"/>
    <property type="evidence" value="ECO:0007669"/>
    <property type="project" value="UniProtKB-KW"/>
</dbReference>
<reference evidence="11" key="1">
    <citation type="submission" date="2020-10" db="EMBL/GenBank/DDBJ databases">
        <authorList>
            <person name="Gilroy R."/>
        </authorList>
    </citation>
    <scope>NUCLEOTIDE SEQUENCE</scope>
    <source>
        <strain evidence="11">CHK199-13235</strain>
    </source>
</reference>
<dbReference type="FunFam" id="3.40.50.300:FF:000134">
    <property type="entry name" value="Iron-enterobactin ABC transporter ATP-binding protein"/>
    <property type="match status" value="1"/>
</dbReference>
<evidence type="ECO:0000313" key="11">
    <source>
        <dbReference type="EMBL" id="HIS77696.1"/>
    </source>
</evidence>
<keyword evidence="8" id="KW-0406">Ion transport</keyword>
<evidence type="ECO:0000256" key="7">
    <source>
        <dbReference type="ARBA" id="ARBA00023004"/>
    </source>
</evidence>